<keyword evidence="2" id="KW-0677">Repeat</keyword>
<dbReference type="Gene3D" id="3.40.50.300">
    <property type="entry name" value="P-loop containing nucleotide triphosphate hydrolases"/>
    <property type="match status" value="2"/>
</dbReference>
<organism evidence="6 7">
    <name type="scientific">Grimontia marina</name>
    <dbReference type="NCBI Taxonomy" id="646534"/>
    <lineage>
        <taxon>Bacteria</taxon>
        <taxon>Pseudomonadati</taxon>
        <taxon>Pseudomonadota</taxon>
        <taxon>Gammaproteobacteria</taxon>
        <taxon>Vibrionales</taxon>
        <taxon>Vibrionaceae</taxon>
        <taxon>Grimontia</taxon>
    </lineage>
</organism>
<dbReference type="PANTHER" id="PTHR43790">
    <property type="entry name" value="CARBOHYDRATE TRANSPORT ATP-BINDING PROTEIN MG119-RELATED"/>
    <property type="match status" value="1"/>
</dbReference>
<feature type="domain" description="ABC transporter" evidence="5">
    <location>
        <begin position="257"/>
        <end position="499"/>
    </location>
</feature>
<keyword evidence="3" id="KW-0547">Nucleotide-binding</keyword>
<dbReference type="EC" id="3.6.3.17" evidence="6"/>
<evidence type="ECO:0000256" key="2">
    <source>
        <dbReference type="ARBA" id="ARBA00022737"/>
    </source>
</evidence>
<evidence type="ECO:0000256" key="1">
    <source>
        <dbReference type="ARBA" id="ARBA00022448"/>
    </source>
</evidence>
<dbReference type="SUPFAM" id="SSF52540">
    <property type="entry name" value="P-loop containing nucleoside triphosphate hydrolases"/>
    <property type="match status" value="2"/>
</dbReference>
<name>A0A128EXE1_9GAMM</name>
<dbReference type="InterPro" id="IPR003593">
    <property type="entry name" value="AAA+_ATPase"/>
</dbReference>
<proteinExistence type="predicted"/>
<evidence type="ECO:0000313" key="7">
    <source>
        <dbReference type="Proteomes" id="UP000073601"/>
    </source>
</evidence>
<accession>A0A128EXE1</accession>
<dbReference type="Proteomes" id="UP000073601">
    <property type="component" value="Unassembled WGS sequence"/>
</dbReference>
<dbReference type="InterPro" id="IPR003439">
    <property type="entry name" value="ABC_transporter-like_ATP-bd"/>
</dbReference>
<dbReference type="CDD" id="cd03215">
    <property type="entry name" value="ABC_Carb_Monos_II"/>
    <property type="match status" value="1"/>
</dbReference>
<dbReference type="RefSeq" id="WP_062706161.1">
    <property type="nucleotide sequence ID" value="NZ_CAWRCI010000006.1"/>
</dbReference>
<dbReference type="PROSITE" id="PS00211">
    <property type="entry name" value="ABC_TRANSPORTER_1"/>
    <property type="match status" value="1"/>
</dbReference>
<evidence type="ECO:0000256" key="4">
    <source>
        <dbReference type="ARBA" id="ARBA00022840"/>
    </source>
</evidence>
<dbReference type="InterPro" id="IPR017871">
    <property type="entry name" value="ABC_transporter-like_CS"/>
</dbReference>
<dbReference type="GO" id="GO:0005524">
    <property type="term" value="F:ATP binding"/>
    <property type="evidence" value="ECO:0007669"/>
    <property type="project" value="UniProtKB-KW"/>
</dbReference>
<dbReference type="OrthoDB" id="9776369at2"/>
<dbReference type="InterPro" id="IPR050107">
    <property type="entry name" value="ABC_carbohydrate_import_ATPase"/>
</dbReference>
<dbReference type="Pfam" id="PF00005">
    <property type="entry name" value="ABC_tran"/>
    <property type="match status" value="2"/>
</dbReference>
<keyword evidence="7" id="KW-1185">Reference proteome</keyword>
<dbReference type="PROSITE" id="PS50893">
    <property type="entry name" value="ABC_TRANSPORTER_2"/>
    <property type="match status" value="2"/>
</dbReference>
<dbReference type="PANTHER" id="PTHR43790:SF9">
    <property type="entry name" value="GALACTOFURANOSE TRANSPORTER ATP-BINDING PROTEIN YTFR"/>
    <property type="match status" value="1"/>
</dbReference>
<reference evidence="7" key="1">
    <citation type="submission" date="2016-02" db="EMBL/GenBank/DDBJ databases">
        <authorList>
            <person name="Rodrigo-Torres Lidia"/>
            <person name="Arahal R.David."/>
        </authorList>
    </citation>
    <scope>NUCLEOTIDE SEQUENCE [LARGE SCALE GENOMIC DNA]</scope>
    <source>
        <strain evidence="7">CECT 8713</strain>
    </source>
</reference>
<dbReference type="AlphaFoldDB" id="A0A128EXE1"/>
<dbReference type="EMBL" id="FIZY01000006">
    <property type="protein sequence ID" value="CZF79258.1"/>
    <property type="molecule type" value="Genomic_DNA"/>
</dbReference>
<sequence>MTTAVPLLQLQNVDKRFGGNHAVKSVSLDIDRGEVVALLGENGAGKSTIIKILAGVYKADHGTIRWEGERISSARSLINEKSQPIAFIHQDLGLVEWMTVAENMALVMGFPKKLGFIDWGKLNIVASDALANAGISIDPEARVFDLSRTEKSLLAIARAIAVNAKILVLDEPTASLPADDVQHLFRVINRLRDEGVGMIYVTHRLDEVVEIADKICVMRDGNRIEVGNAKDYDIRQLVHLIVGEETKERVPHHCAPNSPTTLTCTNVVFGNTGPVSFSLRKGEMIALVGLRGAGQEDIGRGLFGECSYEGGHIFFNGKDYVPSDPLKAISNGISLVAGDRNNECLIPSMSVRENLFVNPALTSDSAIGFYGGKEEIGKAWWKVQLFDIRPKDVDIEVSALSGGNAQKVVIARWMDLENPLLILEDPTTGVDVGARSEIYDLLDKALEQGISVIVISSDLEEVSKICRRALVFERGRVVGELTESDVSFSNLLAMSMGSA</sequence>
<feature type="domain" description="ABC transporter" evidence="5">
    <location>
        <begin position="8"/>
        <end position="245"/>
    </location>
</feature>
<evidence type="ECO:0000256" key="3">
    <source>
        <dbReference type="ARBA" id="ARBA00022741"/>
    </source>
</evidence>
<protein>
    <submittedName>
        <fullName evidence="6">Ribose import ATP-binding protein RbsA</fullName>
        <ecNumber evidence="6">3.6.3.17</ecNumber>
    </submittedName>
</protein>
<keyword evidence="4 6" id="KW-0067">ATP-binding</keyword>
<dbReference type="SMART" id="SM00382">
    <property type="entry name" value="AAA"/>
    <property type="match status" value="2"/>
</dbReference>
<keyword evidence="1" id="KW-0813">Transport</keyword>
<dbReference type="GO" id="GO:0016887">
    <property type="term" value="F:ATP hydrolysis activity"/>
    <property type="evidence" value="ECO:0007669"/>
    <property type="project" value="InterPro"/>
</dbReference>
<evidence type="ECO:0000259" key="5">
    <source>
        <dbReference type="PROSITE" id="PS50893"/>
    </source>
</evidence>
<evidence type="ECO:0000313" key="6">
    <source>
        <dbReference type="EMBL" id="CZF79258.1"/>
    </source>
</evidence>
<keyword evidence="6" id="KW-0378">Hydrolase</keyword>
<gene>
    <name evidence="6" type="primary">rbsA_1</name>
    <name evidence="6" type="ORF">GMA8713_00893</name>
</gene>
<dbReference type="InterPro" id="IPR027417">
    <property type="entry name" value="P-loop_NTPase"/>
</dbReference>
<dbReference type="CDD" id="cd03216">
    <property type="entry name" value="ABC_Carb_Monos_I"/>
    <property type="match status" value="1"/>
</dbReference>